<dbReference type="FunFam" id="3.30.870.10:FF:000021">
    <property type="entry name" value="Cardiolipin synthase"/>
    <property type="match status" value="1"/>
</dbReference>
<evidence type="ECO:0000256" key="12">
    <source>
        <dbReference type="ARBA" id="ARBA00057569"/>
    </source>
</evidence>
<dbReference type="PROSITE" id="PS50035">
    <property type="entry name" value="PLD"/>
    <property type="match status" value="2"/>
</dbReference>
<comment type="subcellular location">
    <subcellularLocation>
        <location evidence="1 13">Cell membrane</location>
        <topology evidence="1 13">Multi-pass membrane protein</topology>
    </subcellularLocation>
</comment>
<dbReference type="GO" id="GO:0032049">
    <property type="term" value="P:cardiolipin biosynthetic process"/>
    <property type="evidence" value="ECO:0007669"/>
    <property type="project" value="UniProtKB-UniRule"/>
</dbReference>
<keyword evidence="3 13" id="KW-0444">Lipid biosynthesis</keyword>
<dbReference type="STRING" id="645991.Sgly_1675"/>
<dbReference type="CDD" id="cd09110">
    <property type="entry name" value="PLDc_CLS_1"/>
    <property type="match status" value="1"/>
</dbReference>
<dbReference type="RefSeq" id="WP_013624841.1">
    <property type="nucleotide sequence ID" value="NC_015172.1"/>
</dbReference>
<feature type="active site" evidence="13">
    <location>
        <position position="401"/>
    </location>
</feature>
<protein>
    <recommendedName>
        <fullName evidence="13 14">Cardiolipin synthase</fullName>
        <shortName evidence="13">CL synthase</shortName>
        <ecNumber evidence="13 14">2.7.8.-</ecNumber>
    </recommendedName>
</protein>
<evidence type="ECO:0000256" key="13">
    <source>
        <dbReference type="HAMAP-Rule" id="MF_01916"/>
    </source>
</evidence>
<dbReference type="eggNOG" id="COG1502">
    <property type="taxonomic scope" value="Bacteria"/>
</dbReference>
<dbReference type="Pfam" id="PF13091">
    <property type="entry name" value="PLDc_2"/>
    <property type="match status" value="2"/>
</dbReference>
<evidence type="ECO:0000256" key="8">
    <source>
        <dbReference type="ARBA" id="ARBA00023098"/>
    </source>
</evidence>
<dbReference type="NCBIfam" id="TIGR04265">
    <property type="entry name" value="bac_cardiolipin"/>
    <property type="match status" value="1"/>
</dbReference>
<dbReference type="Pfam" id="PF13396">
    <property type="entry name" value="PLDc_N"/>
    <property type="match status" value="1"/>
</dbReference>
<dbReference type="KEGG" id="sgy:Sgly_1675"/>
<accession>F0SYD8</accession>
<evidence type="ECO:0000256" key="10">
    <source>
        <dbReference type="ARBA" id="ARBA00023209"/>
    </source>
</evidence>
<evidence type="ECO:0000256" key="7">
    <source>
        <dbReference type="ARBA" id="ARBA00022989"/>
    </source>
</evidence>
<dbReference type="PANTHER" id="PTHR21248:SF22">
    <property type="entry name" value="PHOSPHOLIPASE D"/>
    <property type="match status" value="1"/>
</dbReference>
<dbReference type="GO" id="GO:0005886">
    <property type="term" value="C:plasma membrane"/>
    <property type="evidence" value="ECO:0007669"/>
    <property type="project" value="UniProtKB-SubCell"/>
</dbReference>
<dbReference type="InterPro" id="IPR022924">
    <property type="entry name" value="Cardiolipin_synthase"/>
</dbReference>
<keyword evidence="6" id="KW-0677">Repeat</keyword>
<keyword evidence="9 13" id="KW-0472">Membrane</keyword>
<dbReference type="Gene3D" id="3.30.870.10">
    <property type="entry name" value="Endonuclease Chain A"/>
    <property type="match status" value="2"/>
</dbReference>
<keyword evidence="7 13" id="KW-1133">Transmembrane helix</keyword>
<keyword evidence="5 13" id="KW-0812">Transmembrane</keyword>
<dbReference type="HOGENOM" id="CLU_038053_1_1_9"/>
<evidence type="ECO:0000313" key="16">
    <source>
        <dbReference type="EMBL" id="ADY55973.1"/>
    </source>
</evidence>
<comment type="catalytic activity">
    <reaction evidence="13">
        <text>2 a 1,2-diacyl-sn-glycero-3-phospho-(1'-sn-glycerol) = a cardiolipin + glycerol</text>
        <dbReference type="Rhea" id="RHEA:31451"/>
        <dbReference type="ChEBI" id="CHEBI:17754"/>
        <dbReference type="ChEBI" id="CHEBI:62237"/>
        <dbReference type="ChEBI" id="CHEBI:64716"/>
    </reaction>
</comment>
<feature type="active site" evidence="13">
    <location>
        <position position="224"/>
    </location>
</feature>
<dbReference type="PANTHER" id="PTHR21248">
    <property type="entry name" value="CARDIOLIPIN SYNTHASE"/>
    <property type="match status" value="1"/>
</dbReference>
<evidence type="ECO:0000256" key="9">
    <source>
        <dbReference type="ARBA" id="ARBA00023136"/>
    </source>
</evidence>
<feature type="domain" description="PLD phosphodiesterase" evidence="15">
    <location>
        <begin position="219"/>
        <end position="246"/>
    </location>
</feature>
<dbReference type="FunFam" id="3.30.870.10:FF:000014">
    <property type="entry name" value="Cardiolipin synthase"/>
    <property type="match status" value="1"/>
</dbReference>
<feature type="active site" evidence="13">
    <location>
        <position position="408"/>
    </location>
</feature>
<dbReference type="EC" id="2.7.8.-" evidence="13 14"/>
<dbReference type="SUPFAM" id="SSF56024">
    <property type="entry name" value="Phospholipase D/nuclease"/>
    <property type="match status" value="2"/>
</dbReference>
<evidence type="ECO:0000256" key="6">
    <source>
        <dbReference type="ARBA" id="ARBA00022737"/>
    </source>
</evidence>
<evidence type="ECO:0000256" key="1">
    <source>
        <dbReference type="ARBA" id="ARBA00004651"/>
    </source>
</evidence>
<evidence type="ECO:0000256" key="14">
    <source>
        <dbReference type="NCBIfam" id="TIGR04265"/>
    </source>
</evidence>
<keyword evidence="4 13" id="KW-0808">Transferase</keyword>
<evidence type="ECO:0000256" key="2">
    <source>
        <dbReference type="ARBA" id="ARBA00022475"/>
    </source>
</evidence>
<comment type="similarity">
    <text evidence="13">Belongs to the phospholipase D family. Cardiolipin synthase subfamily.</text>
</comment>
<dbReference type="EMBL" id="CP002547">
    <property type="protein sequence ID" value="ADY55973.1"/>
    <property type="molecule type" value="Genomic_DNA"/>
</dbReference>
<dbReference type="GO" id="GO:0008808">
    <property type="term" value="F:cardiolipin synthase activity"/>
    <property type="evidence" value="ECO:0007669"/>
    <property type="project" value="UniProtKB-UniRule"/>
</dbReference>
<organism evidence="16 17">
    <name type="scientific">Syntrophobotulus glycolicus (strain DSM 8271 / FlGlyR)</name>
    <dbReference type="NCBI Taxonomy" id="645991"/>
    <lineage>
        <taxon>Bacteria</taxon>
        <taxon>Bacillati</taxon>
        <taxon>Bacillota</taxon>
        <taxon>Clostridia</taxon>
        <taxon>Eubacteriales</taxon>
        <taxon>Desulfitobacteriaceae</taxon>
        <taxon>Syntrophobotulus</taxon>
    </lineage>
</organism>
<dbReference type="HAMAP" id="MF_01916">
    <property type="entry name" value="Cardiolipin_synth_Cls"/>
    <property type="match status" value="1"/>
</dbReference>
<dbReference type="InterPro" id="IPR025202">
    <property type="entry name" value="PLD-like_dom"/>
</dbReference>
<gene>
    <name evidence="16" type="ordered locus">Sgly_1675</name>
</gene>
<dbReference type="InterPro" id="IPR030874">
    <property type="entry name" value="Cardiolipin_synth_Firmi"/>
</dbReference>
<feature type="transmembrane region" description="Helical" evidence="13">
    <location>
        <begin position="6"/>
        <end position="28"/>
    </location>
</feature>
<feature type="active site" evidence="13">
    <location>
        <position position="231"/>
    </location>
</feature>
<dbReference type="Proteomes" id="UP000007488">
    <property type="component" value="Chromosome"/>
</dbReference>
<keyword evidence="17" id="KW-1185">Reference proteome</keyword>
<dbReference type="AlphaFoldDB" id="F0SYD8"/>
<evidence type="ECO:0000256" key="4">
    <source>
        <dbReference type="ARBA" id="ARBA00022679"/>
    </source>
</evidence>
<dbReference type="InterPro" id="IPR001736">
    <property type="entry name" value="PLipase_D/transphosphatidylase"/>
</dbReference>
<dbReference type="CDD" id="cd09112">
    <property type="entry name" value="PLDc_CLS_2"/>
    <property type="match status" value="1"/>
</dbReference>
<evidence type="ECO:0000256" key="11">
    <source>
        <dbReference type="ARBA" id="ARBA00023264"/>
    </source>
</evidence>
<sequence>MTLQFLSFNFLTLLYILDILIAFTIIFLERKNPTSTLVWILFLFLLPGIGVLFYLLLSQNFMRKKMFAFQSPEYKRYFSHLSKEIEDIKEGKLIFNNPELANYKDLILLHQNQSKAYFSQNNQVEILTDGIEKFKELFRQIKEAKSHVHILYFIVKRDSLGEQLINILTEKARTGVEVRLIIDALGNKLLEKDFEPLINAGGKVSLFFPSFLSLVNLKINYRNHRKLVIIDGQIGFIGGFNVGNEYLGLKKSIGYWRDTHLLVRGSAVHEMQIRFLLDWKISSAEELTYSLKYFPQPAVTGQTGIQIVSCGPEAPQEEIKQGYLKMINSAKKNIYIQTPYFIPDESIQEALKIAVLSGVDVRIMMPNKPDHPFVYWASYSFIGDLVKIGVKAYLYEKGFLHAKTIVVDDIISSVGTANFDIRSFKLNFEVNAFLYDREIAQKLQQAFEQDMLDCTLLTFEKYRKRSVLIQFKESVSRLFSPLL</sequence>
<feature type="active site" evidence="13">
    <location>
        <position position="226"/>
    </location>
</feature>
<evidence type="ECO:0000259" key="15">
    <source>
        <dbReference type="PROSITE" id="PS50035"/>
    </source>
</evidence>
<keyword evidence="8 13" id="KW-0443">Lipid metabolism</keyword>
<feature type="active site" evidence="13">
    <location>
        <position position="403"/>
    </location>
</feature>
<feature type="domain" description="PLD phosphodiesterase" evidence="15">
    <location>
        <begin position="396"/>
        <end position="423"/>
    </location>
</feature>
<evidence type="ECO:0000313" key="17">
    <source>
        <dbReference type="Proteomes" id="UP000007488"/>
    </source>
</evidence>
<reference evidence="16 17" key="1">
    <citation type="journal article" date="2011" name="Stand. Genomic Sci.">
        <title>Complete genome sequence of Syntrophobotulus glycolicus type strain (FlGlyR).</title>
        <authorList>
            <person name="Han C."/>
            <person name="Mwirichia R."/>
            <person name="Chertkov O."/>
            <person name="Held B."/>
            <person name="Lapidus A."/>
            <person name="Nolan M."/>
            <person name="Lucas S."/>
            <person name="Hammon N."/>
            <person name="Deshpande S."/>
            <person name="Cheng J.F."/>
            <person name="Tapia R."/>
            <person name="Goodwin L."/>
            <person name="Pitluck S."/>
            <person name="Huntemann M."/>
            <person name="Liolios K."/>
            <person name="Ivanova N."/>
            <person name="Pagani I."/>
            <person name="Mavromatis K."/>
            <person name="Ovchinikova G."/>
            <person name="Pati A."/>
            <person name="Chen A."/>
            <person name="Palaniappan K."/>
            <person name="Land M."/>
            <person name="Hauser L."/>
            <person name="Brambilla E.M."/>
            <person name="Rohde M."/>
            <person name="Spring S."/>
            <person name="Sikorski J."/>
            <person name="Goker M."/>
            <person name="Woyke T."/>
            <person name="Bristow J."/>
            <person name="Eisen J.A."/>
            <person name="Markowitz V."/>
            <person name="Hugenholtz P."/>
            <person name="Kyrpides N.C."/>
            <person name="Klenk H.P."/>
            <person name="Detter J.C."/>
        </authorList>
    </citation>
    <scope>NUCLEOTIDE SEQUENCE [LARGE SCALE GENOMIC DNA]</scope>
    <source>
        <strain evidence="17">DSM 8271 / FlGlyR</strain>
    </source>
</reference>
<dbReference type="OrthoDB" id="9762009at2"/>
<evidence type="ECO:0000256" key="5">
    <source>
        <dbReference type="ARBA" id="ARBA00022692"/>
    </source>
</evidence>
<dbReference type="InterPro" id="IPR027379">
    <property type="entry name" value="CLS_N"/>
</dbReference>
<evidence type="ECO:0000256" key="3">
    <source>
        <dbReference type="ARBA" id="ARBA00022516"/>
    </source>
</evidence>
<name>F0SYD8_SYNGF</name>
<keyword evidence="11 13" id="KW-1208">Phospholipid metabolism</keyword>
<proteinExistence type="inferred from homology"/>
<dbReference type="SMART" id="SM00155">
    <property type="entry name" value="PLDc"/>
    <property type="match status" value="2"/>
</dbReference>
<feature type="transmembrane region" description="Helical" evidence="13">
    <location>
        <begin position="37"/>
        <end position="57"/>
    </location>
</feature>
<reference evidence="17" key="2">
    <citation type="submission" date="2011-02" db="EMBL/GenBank/DDBJ databases">
        <title>The complete genome of Syntrophobotulus glycolicus DSM 8271.</title>
        <authorList>
            <person name="Lucas S."/>
            <person name="Copeland A."/>
            <person name="Lapidus A."/>
            <person name="Bruce D."/>
            <person name="Goodwin L."/>
            <person name="Pitluck S."/>
            <person name="Kyrpides N."/>
            <person name="Mavromatis K."/>
            <person name="Pagani I."/>
            <person name="Ivanova N."/>
            <person name="Mikhailova N."/>
            <person name="Chertkov O."/>
            <person name="Held B."/>
            <person name="Detter J.C."/>
            <person name="Tapia R."/>
            <person name="Han C."/>
            <person name="Land M."/>
            <person name="Hauser L."/>
            <person name="Markowitz V."/>
            <person name="Cheng J.-F."/>
            <person name="Hugenholtz P."/>
            <person name="Woyke T."/>
            <person name="Wu D."/>
            <person name="Spring S."/>
            <person name="Schroeder M."/>
            <person name="Brambilla E."/>
            <person name="Klenk H.-P."/>
            <person name="Eisen J.A."/>
        </authorList>
    </citation>
    <scope>NUCLEOTIDE SEQUENCE [LARGE SCALE GENOMIC DNA]</scope>
    <source>
        <strain evidence="17">DSM 8271 / FlGlyR</strain>
    </source>
</reference>
<comment type="function">
    <text evidence="12 13">Catalyzes the reversible phosphatidyl group transfer from one phosphatidylglycerol molecule to another to form cardiolipin (CL) (diphosphatidylglycerol) and glycerol.</text>
</comment>
<keyword evidence="2 13" id="KW-1003">Cell membrane</keyword>
<keyword evidence="10 13" id="KW-0594">Phospholipid biosynthesis</keyword>